<feature type="compositionally biased region" description="Polar residues" evidence="2">
    <location>
        <begin position="142"/>
        <end position="168"/>
    </location>
</feature>
<keyword evidence="1" id="KW-0863">Zinc-finger</keyword>
<evidence type="ECO:0000259" key="3">
    <source>
        <dbReference type="PROSITE" id="PS50157"/>
    </source>
</evidence>
<reference evidence="5" key="1">
    <citation type="submission" date="2016-05" db="EMBL/GenBank/DDBJ databases">
        <title>Comparative genomics of biotechnologically important yeasts.</title>
        <authorList>
            <consortium name="DOE Joint Genome Institute"/>
            <person name="Riley R."/>
            <person name="Haridas S."/>
            <person name="Wolfe K.H."/>
            <person name="Lopes M.R."/>
            <person name="Hittinger C.T."/>
            <person name="Goker M."/>
            <person name="Salamov A."/>
            <person name="Wisecaver J."/>
            <person name="Long T.M."/>
            <person name="Aerts A.L."/>
            <person name="Barry K."/>
            <person name="Choi C."/>
            <person name="Clum A."/>
            <person name="Coughlan A.Y."/>
            <person name="Deshpande S."/>
            <person name="Douglass A.P."/>
            <person name="Hanson S.J."/>
            <person name="Klenk H.-P."/>
            <person name="Labutti K."/>
            <person name="Lapidus A."/>
            <person name="Lindquist E."/>
            <person name="Lipzen A."/>
            <person name="Meier-Kolthoff J.P."/>
            <person name="Ohm R.A."/>
            <person name="Otillar R.P."/>
            <person name="Pangilinan J."/>
            <person name="Peng Y."/>
            <person name="Rokas A."/>
            <person name="Rosa C.A."/>
            <person name="Scheuner C."/>
            <person name="Sibirny A.A."/>
            <person name="Slot J.C."/>
            <person name="Stielow J.B."/>
            <person name="Sun H."/>
            <person name="Kurtzman C.P."/>
            <person name="Blackwell M."/>
            <person name="Grigoriev I.V."/>
            <person name="Jeffries T.W."/>
        </authorList>
    </citation>
    <scope>NUCLEOTIDE SEQUENCE [LARGE SCALE GENOMIC DNA]</scope>
    <source>
        <strain evidence="5">NRRL Y-17324</strain>
    </source>
</reference>
<feature type="compositionally biased region" description="Basic and acidic residues" evidence="2">
    <location>
        <begin position="19"/>
        <end position="38"/>
    </location>
</feature>
<dbReference type="PROSITE" id="PS00028">
    <property type="entry name" value="ZINC_FINGER_C2H2_1"/>
    <property type="match status" value="1"/>
</dbReference>
<evidence type="ECO:0000256" key="2">
    <source>
        <dbReference type="SAM" id="MobiDB-lite"/>
    </source>
</evidence>
<dbReference type="STRING" id="984487.A0A1E4SMI1"/>
<proteinExistence type="predicted"/>
<feature type="compositionally biased region" description="Polar residues" evidence="2">
    <location>
        <begin position="93"/>
        <end position="117"/>
    </location>
</feature>
<dbReference type="InterPro" id="IPR013087">
    <property type="entry name" value="Znf_C2H2_type"/>
</dbReference>
<feature type="domain" description="C2H2-type" evidence="3">
    <location>
        <begin position="288"/>
        <end position="319"/>
    </location>
</feature>
<accession>A0A1E4SMI1</accession>
<dbReference type="PROSITE" id="PS50157">
    <property type="entry name" value="ZINC_FINGER_C2H2_2"/>
    <property type="match status" value="1"/>
</dbReference>
<dbReference type="Proteomes" id="UP000094285">
    <property type="component" value="Unassembled WGS sequence"/>
</dbReference>
<organism evidence="4 5">
    <name type="scientific">Suhomyces tanzawaensis NRRL Y-17324</name>
    <dbReference type="NCBI Taxonomy" id="984487"/>
    <lineage>
        <taxon>Eukaryota</taxon>
        <taxon>Fungi</taxon>
        <taxon>Dikarya</taxon>
        <taxon>Ascomycota</taxon>
        <taxon>Saccharomycotina</taxon>
        <taxon>Pichiomycetes</taxon>
        <taxon>Debaryomycetaceae</taxon>
        <taxon>Suhomyces</taxon>
    </lineage>
</organism>
<dbReference type="Gene3D" id="3.30.160.60">
    <property type="entry name" value="Classic Zinc Finger"/>
    <property type="match status" value="1"/>
</dbReference>
<gene>
    <name evidence="4" type="ORF">CANTADRAFT_170090</name>
</gene>
<dbReference type="EMBL" id="KV453910">
    <property type="protein sequence ID" value="ODV80720.1"/>
    <property type="molecule type" value="Genomic_DNA"/>
</dbReference>
<evidence type="ECO:0000313" key="4">
    <source>
        <dbReference type="EMBL" id="ODV80720.1"/>
    </source>
</evidence>
<feature type="compositionally biased region" description="Basic and acidic residues" evidence="2">
    <location>
        <begin position="48"/>
        <end position="79"/>
    </location>
</feature>
<feature type="region of interest" description="Disordered" evidence="2">
    <location>
        <begin position="1"/>
        <end position="205"/>
    </location>
</feature>
<protein>
    <recommendedName>
        <fullName evidence="3">C2H2-type domain-containing protein</fullName>
    </recommendedName>
</protein>
<feature type="compositionally biased region" description="Low complexity" evidence="2">
    <location>
        <begin position="125"/>
        <end position="135"/>
    </location>
</feature>
<feature type="region of interest" description="Disordered" evidence="2">
    <location>
        <begin position="456"/>
        <end position="501"/>
    </location>
</feature>
<dbReference type="AlphaFoldDB" id="A0A1E4SMI1"/>
<evidence type="ECO:0000313" key="5">
    <source>
        <dbReference type="Proteomes" id="UP000094285"/>
    </source>
</evidence>
<keyword evidence="1" id="KW-0862">Zinc</keyword>
<dbReference type="GeneID" id="30980490"/>
<keyword evidence="1" id="KW-0479">Metal-binding</keyword>
<dbReference type="GO" id="GO:0008270">
    <property type="term" value="F:zinc ion binding"/>
    <property type="evidence" value="ECO:0007669"/>
    <property type="project" value="UniProtKB-KW"/>
</dbReference>
<dbReference type="RefSeq" id="XP_020065842.1">
    <property type="nucleotide sequence ID" value="XM_020206353.1"/>
</dbReference>
<keyword evidence="5" id="KW-1185">Reference proteome</keyword>
<evidence type="ECO:0000256" key="1">
    <source>
        <dbReference type="PROSITE-ProRule" id="PRU00042"/>
    </source>
</evidence>
<dbReference type="OrthoDB" id="1939603at2759"/>
<sequence length="501" mass="54338">MFEEPKQEDESPNSQVRKHSLEEPDHVDETTKKIKADSTEIITNNSPKSEDRSPSPPNSDKETNGERNESRPNSPKDYKNLSINLILNVKGGASTQQSEGANSLQSPISNWTSSNGGSLHKGSDTTSTIISPISPKLLNSKAPGTSKSRLSSQSNPTDQRSSVGSNQGAEDPQSKAYPLPAPEANHPQALQVGPRKAGELTTQNAPFPSNAPFGYSNVAGAHLYSAPVQAQPGMAAGQPMLGTGAQLHHLDFQQLQHQTHQGQDIDLLHESKRGRRFRRRYNQIIRRYSCSYPGCSKSYGSLNHLNTHIVTKKHGHRKSKADFQHNQFPNGEQENAIAQGSLYGEHTPYSPQAPPMISSEYPGNYWYSYRPQGVSQPPTVAGQPGHIPPQLHLIAPHVHSGPGLPHHPPPPPQVSGMGYYYYPPGYQQHPVPPSHGQQGAGVGWPAQQPVYPLYPHNPVPYPLAPGSSASQPPPLSTSQLPPAAPQDRQKEDSEGSNLAGK</sequence>
<name>A0A1E4SMI1_9ASCO</name>